<dbReference type="InterPro" id="IPR001878">
    <property type="entry name" value="Znf_CCHC"/>
</dbReference>
<gene>
    <name evidence="3" type="ORF">Tci_043684</name>
</gene>
<evidence type="ECO:0000259" key="2">
    <source>
        <dbReference type="PROSITE" id="PS50158"/>
    </source>
</evidence>
<accession>A0A6L2MCH3</accession>
<sequence length="199" mass="22405">MSKHLRHKESSCDGRVDIQTKNVGYGGNGNRNAGRQNKNQAANCYNCNARDHYAYDCPKPKVRNAKYFREQMLLAMKDEAGGTLNEEENDFILNNAYGNKTLEELTAIVIMMAHIQPVDENTKTGPKYNVEAVSEVNASHNDFISSMISKGVHEHTNHEKLKTFINTSDDDQIDCNIIFDDPCVENNGRTVEHDSNAHD</sequence>
<dbReference type="PROSITE" id="PS50158">
    <property type="entry name" value="ZF_CCHC"/>
    <property type="match status" value="1"/>
</dbReference>
<keyword evidence="1" id="KW-0863">Zinc-finger</keyword>
<dbReference type="AlphaFoldDB" id="A0A6L2MCH3"/>
<dbReference type="InterPro" id="IPR036875">
    <property type="entry name" value="Znf_CCHC_sf"/>
</dbReference>
<evidence type="ECO:0000256" key="1">
    <source>
        <dbReference type="PROSITE-ProRule" id="PRU00047"/>
    </source>
</evidence>
<keyword evidence="1" id="KW-0862">Zinc</keyword>
<comment type="caution">
    <text evidence="3">The sequence shown here is derived from an EMBL/GenBank/DDBJ whole genome shotgun (WGS) entry which is preliminary data.</text>
</comment>
<name>A0A6L2MCH3_TANCI</name>
<keyword evidence="1" id="KW-0479">Metal-binding</keyword>
<dbReference type="Pfam" id="PF00098">
    <property type="entry name" value="zf-CCHC"/>
    <property type="match status" value="1"/>
</dbReference>
<dbReference type="EMBL" id="BKCJ010006355">
    <property type="protein sequence ID" value="GEU71706.1"/>
    <property type="molecule type" value="Genomic_DNA"/>
</dbReference>
<evidence type="ECO:0000313" key="3">
    <source>
        <dbReference type="EMBL" id="GEU71706.1"/>
    </source>
</evidence>
<feature type="domain" description="CCHC-type" evidence="2">
    <location>
        <begin position="44"/>
        <end position="59"/>
    </location>
</feature>
<organism evidence="3">
    <name type="scientific">Tanacetum cinerariifolium</name>
    <name type="common">Dalmatian daisy</name>
    <name type="synonym">Chrysanthemum cinerariifolium</name>
    <dbReference type="NCBI Taxonomy" id="118510"/>
    <lineage>
        <taxon>Eukaryota</taxon>
        <taxon>Viridiplantae</taxon>
        <taxon>Streptophyta</taxon>
        <taxon>Embryophyta</taxon>
        <taxon>Tracheophyta</taxon>
        <taxon>Spermatophyta</taxon>
        <taxon>Magnoliopsida</taxon>
        <taxon>eudicotyledons</taxon>
        <taxon>Gunneridae</taxon>
        <taxon>Pentapetalae</taxon>
        <taxon>asterids</taxon>
        <taxon>campanulids</taxon>
        <taxon>Asterales</taxon>
        <taxon>Asteraceae</taxon>
        <taxon>Asteroideae</taxon>
        <taxon>Anthemideae</taxon>
        <taxon>Anthemidinae</taxon>
        <taxon>Tanacetum</taxon>
    </lineage>
</organism>
<proteinExistence type="predicted"/>
<dbReference type="SUPFAM" id="SSF57756">
    <property type="entry name" value="Retrovirus zinc finger-like domains"/>
    <property type="match status" value="1"/>
</dbReference>
<dbReference type="Gene3D" id="4.10.60.10">
    <property type="entry name" value="Zinc finger, CCHC-type"/>
    <property type="match status" value="1"/>
</dbReference>
<protein>
    <recommendedName>
        <fullName evidence="2">CCHC-type domain-containing protein</fullName>
    </recommendedName>
</protein>
<dbReference type="SMART" id="SM00343">
    <property type="entry name" value="ZnF_C2HC"/>
    <property type="match status" value="1"/>
</dbReference>
<reference evidence="3" key="1">
    <citation type="journal article" date="2019" name="Sci. Rep.">
        <title>Draft genome of Tanacetum cinerariifolium, the natural source of mosquito coil.</title>
        <authorList>
            <person name="Yamashiro T."/>
            <person name="Shiraishi A."/>
            <person name="Satake H."/>
            <person name="Nakayama K."/>
        </authorList>
    </citation>
    <scope>NUCLEOTIDE SEQUENCE</scope>
</reference>
<dbReference type="GO" id="GO:0008270">
    <property type="term" value="F:zinc ion binding"/>
    <property type="evidence" value="ECO:0007669"/>
    <property type="project" value="UniProtKB-KW"/>
</dbReference>
<dbReference type="GO" id="GO:0003676">
    <property type="term" value="F:nucleic acid binding"/>
    <property type="evidence" value="ECO:0007669"/>
    <property type="project" value="InterPro"/>
</dbReference>